<dbReference type="Proteomes" id="UP000030688">
    <property type="component" value="Unassembled WGS sequence"/>
</dbReference>
<feature type="compositionally biased region" description="Basic and acidic residues" evidence="1">
    <location>
        <begin position="110"/>
        <end position="121"/>
    </location>
</feature>
<dbReference type="Gene3D" id="1.10.1900.40">
    <property type="entry name" value="Acidic terminal segments, variant surface antigen of PfEMP1"/>
    <property type="match status" value="2"/>
</dbReference>
<reference evidence="4" key="1">
    <citation type="submission" date="2007-11" db="EMBL/GenBank/DDBJ databases">
        <authorList>
            <consortium name="The Broad Institute Genome Sequencing Platform"/>
            <person name="Volkman S.K."/>
            <person name="Daily J.P."/>
            <person name="Sarr O."/>
            <person name="Ndiaye D."/>
            <person name="Ndir O."/>
            <person name="Mboup S."/>
            <person name="Lukens A."/>
            <person name="Stange-Thomann N."/>
            <person name="Mauceli E."/>
            <person name="Gnerre S."/>
            <person name="Jaffe D."/>
            <person name="Zainoun J."/>
            <person name="Wiegand R.C."/>
            <person name="Birren B."/>
            <person name="Galagan J."/>
            <person name="Lander E."/>
            <person name="Wirth D.F."/>
        </authorList>
    </citation>
    <scope>NUCLEOTIDE SEQUENCE [LARGE SCALE GENOMIC DNA]</scope>
    <source>
        <strain evidence="4">7G8</strain>
    </source>
</reference>
<dbReference type="Pfam" id="PF15445">
    <property type="entry name" value="ATS"/>
    <property type="match status" value="1"/>
</dbReference>
<feature type="compositionally biased region" description="Polar residues" evidence="1">
    <location>
        <begin position="496"/>
        <end position="506"/>
    </location>
</feature>
<dbReference type="EMBL" id="KE123659">
    <property type="protein sequence ID" value="EUR59475.1"/>
    <property type="molecule type" value="Genomic_DNA"/>
</dbReference>
<protein>
    <recommendedName>
        <fullName evidence="2">Plasmodium falciparum erythrocyte membrane protein 1 acidic terminal segment domain-containing protein</fullName>
    </recommendedName>
</protein>
<name>W7F631_PLAF8</name>
<feature type="domain" description="Plasmodium falciparum erythrocyte membrane protein 1 acidic terminal segment" evidence="2">
    <location>
        <begin position="151"/>
        <end position="548"/>
    </location>
</feature>
<feature type="compositionally biased region" description="Basic and acidic residues" evidence="1">
    <location>
        <begin position="451"/>
        <end position="463"/>
    </location>
</feature>
<dbReference type="AlphaFoldDB" id="W7F631"/>
<feature type="region of interest" description="Disordered" evidence="1">
    <location>
        <begin position="451"/>
        <end position="506"/>
    </location>
</feature>
<accession>W7F631</accession>
<dbReference type="InterPro" id="IPR044932">
    <property type="entry name" value="PfEMP1_ATS_sf"/>
</dbReference>
<reference evidence="3 4" key="2">
    <citation type="submission" date="2013-02" db="EMBL/GenBank/DDBJ databases">
        <title>The Genome Sequence of Plasmodium falciparum 7G8.</title>
        <authorList>
            <consortium name="The Broad Institute Genome Sequencing Platform"/>
            <consortium name="The Broad Institute Genome Sequencing Center for Infectious Disease"/>
            <person name="Neafsey D."/>
            <person name="Cheeseman I."/>
            <person name="Volkman S."/>
            <person name="Adams J."/>
            <person name="Walker B."/>
            <person name="Young S.K."/>
            <person name="Zeng Q."/>
            <person name="Gargeya S."/>
            <person name="Fitzgerald M."/>
            <person name="Haas B."/>
            <person name="Abouelleil A."/>
            <person name="Alvarado L."/>
            <person name="Arachchi H.M."/>
            <person name="Berlin A.M."/>
            <person name="Chapman S.B."/>
            <person name="Dewar J."/>
            <person name="Goldberg J."/>
            <person name="Griggs A."/>
            <person name="Gujja S."/>
            <person name="Hansen M."/>
            <person name="Howarth C."/>
            <person name="Imamovic A."/>
            <person name="Larimer J."/>
            <person name="McCowan C."/>
            <person name="Murphy C."/>
            <person name="Neiman D."/>
            <person name="Pearson M."/>
            <person name="Priest M."/>
            <person name="Roberts A."/>
            <person name="Saif S."/>
            <person name="Shea T."/>
            <person name="Sisk P."/>
            <person name="Sykes S."/>
            <person name="Wortman J."/>
            <person name="Nusbaum C."/>
            <person name="Birren B."/>
        </authorList>
    </citation>
    <scope>NUCLEOTIDE SEQUENCE [LARGE SCALE GENOMIC DNA]</scope>
    <source>
        <strain evidence="3 4">7G8</strain>
    </source>
</reference>
<evidence type="ECO:0000313" key="4">
    <source>
        <dbReference type="Proteomes" id="UP000030688"/>
    </source>
</evidence>
<feature type="compositionally biased region" description="Polar residues" evidence="1">
    <location>
        <begin position="240"/>
        <end position="277"/>
    </location>
</feature>
<feature type="non-terminal residue" evidence="3">
    <location>
        <position position="1"/>
    </location>
</feature>
<evidence type="ECO:0000259" key="2">
    <source>
        <dbReference type="Pfam" id="PF15445"/>
    </source>
</evidence>
<dbReference type="InterPro" id="IPR029211">
    <property type="entry name" value="PfEMP1_ATS"/>
</dbReference>
<proteinExistence type="predicted"/>
<evidence type="ECO:0000313" key="3">
    <source>
        <dbReference type="EMBL" id="EUR59475.1"/>
    </source>
</evidence>
<sequence>FGNSCGCSASVNAQNKNGYQDAIECMINRLQQKIGECKNKHNGQTSSLSVENQTTCGENNHPDDDEPLEEENPVKAPEICPTQAEPEPEKEDDCKPAPAPSAGPALDPESETKSKEEKPAQDDVSPPPAPAPEERPPPPIPQPLPSDNTSDILKTTIPDYDIPTKLSPNRYIPYTSGKYRGKRYIYLEGDSGTDSGYTDHYSDITSSSESEYEELDINDIYAPHAPKYKTLIEVVLEPSGKNTTASGNNTPTSGKNTPSDTQNDIQNDGIPSSKITDNEWNTLKDEFISQYLQSEQPKDVPNDYSSGDIPLNTQPNTLYFDNNQEKPFIMSIHDRNLYTGEEYNYNVNMVNNDIPINRDNNPYSGIDLINDTLSGNQHIDIYDEVLKRKENELFGTEHPKHTNTHNVTKPARDDPIHNQLELFHKWLDRHRDMCEKWENHHERLAKLKEEWENETHSGNKHSDIPSGKLSDTPSDNNIHSDIHPSDIPSGKLSDIPSDNNIPSSNKTLNTDVSIQIHMDNPKPINEFTNMDTILEDLDKYKEPYYDVVK</sequence>
<dbReference type="FunFam" id="1.10.1900.40:FF:000005">
    <property type="entry name" value="Erythrocyte membrane protein 1, PfEMP1"/>
    <property type="match status" value="1"/>
</dbReference>
<feature type="region of interest" description="Disordered" evidence="1">
    <location>
        <begin position="39"/>
        <end position="164"/>
    </location>
</feature>
<dbReference type="Gene3D" id="1.20.58.1930">
    <property type="match status" value="1"/>
</dbReference>
<dbReference type="FunFam" id="1.10.1900.40:FF:000001">
    <property type="entry name" value="Erythrocyte membrane protein 1"/>
    <property type="match status" value="1"/>
</dbReference>
<gene>
    <name evidence="3" type="ORF">PFBG_05938</name>
</gene>
<evidence type="ECO:0000256" key="1">
    <source>
        <dbReference type="SAM" id="MobiDB-lite"/>
    </source>
</evidence>
<feature type="compositionally biased region" description="Polar residues" evidence="1">
    <location>
        <begin position="42"/>
        <end position="57"/>
    </location>
</feature>
<feature type="compositionally biased region" description="Pro residues" evidence="1">
    <location>
        <begin position="125"/>
        <end position="144"/>
    </location>
</feature>
<organism evidence="3 4">
    <name type="scientific">Plasmodium falciparum (isolate 7G8)</name>
    <dbReference type="NCBI Taxonomy" id="57266"/>
    <lineage>
        <taxon>Eukaryota</taxon>
        <taxon>Sar</taxon>
        <taxon>Alveolata</taxon>
        <taxon>Apicomplexa</taxon>
        <taxon>Aconoidasida</taxon>
        <taxon>Haemosporida</taxon>
        <taxon>Plasmodiidae</taxon>
        <taxon>Plasmodium</taxon>
        <taxon>Plasmodium (Laverania)</taxon>
    </lineage>
</organism>
<feature type="region of interest" description="Disordered" evidence="1">
    <location>
        <begin position="239"/>
        <end position="277"/>
    </location>
</feature>